<dbReference type="InterPro" id="IPR036704">
    <property type="entry name" value="RraA/RraA-like_sf"/>
</dbReference>
<dbReference type="PANTHER" id="PTHR33254:SF16">
    <property type="entry name" value="BLR3842 PROTEIN"/>
    <property type="match status" value="1"/>
</dbReference>
<dbReference type="AlphaFoldDB" id="A0A2N5C2K9"/>
<dbReference type="PANTHER" id="PTHR33254">
    <property type="entry name" value="4-HYDROXY-4-METHYL-2-OXOGLUTARATE ALDOLASE 3-RELATED"/>
    <property type="match status" value="1"/>
</dbReference>
<feature type="binding site" evidence="1">
    <location>
        <position position="113"/>
    </location>
    <ligand>
        <name>Mg(2+)</name>
        <dbReference type="ChEBI" id="CHEBI:18420"/>
    </ligand>
</feature>
<evidence type="ECO:0000256" key="1">
    <source>
        <dbReference type="PIRSR" id="PIRSR605493-1"/>
    </source>
</evidence>
<feature type="binding site" evidence="1">
    <location>
        <position position="112"/>
    </location>
    <ligand>
        <name>substrate</name>
    </ligand>
</feature>
<dbReference type="SUPFAM" id="SSF89562">
    <property type="entry name" value="RraA-like"/>
    <property type="match status" value="1"/>
</dbReference>
<keyword evidence="1" id="KW-0460">Magnesium</keyword>
<dbReference type="CDD" id="cd16841">
    <property type="entry name" value="RraA_family"/>
    <property type="match status" value="1"/>
</dbReference>
<dbReference type="InterPro" id="IPR005493">
    <property type="entry name" value="RraA/RraA-like"/>
</dbReference>
<proteinExistence type="predicted"/>
<dbReference type="Gene3D" id="3.50.30.40">
    <property type="entry name" value="Ribonuclease E inhibitor RraA/RraA-like"/>
    <property type="match status" value="1"/>
</dbReference>
<dbReference type="EMBL" id="PJRP01000027">
    <property type="protein sequence ID" value="PLP96459.1"/>
    <property type="molecule type" value="Genomic_DNA"/>
</dbReference>
<sequence length="217" mass="22849">MEMTHPATADQLGRLLRLGTATIHEAQGQRGAVDSAIAPLDPSMRVAGPALTLDIRPGDNLMIHYALTKARAGDVLVVDAKQFVNAGPWGDVLTFAAQKIGIAGLVIDGAVRDATNIVEMGFPVFCRGLCIRGTNKVQPGRLNVPVVIGGAPINPGDIIIGDRDGLVVVAAEELQSIIDASEAREEKEAGMRKKLEQGATMVELLGLQATLDSYGLH</sequence>
<dbReference type="GO" id="GO:0046872">
    <property type="term" value="F:metal ion binding"/>
    <property type="evidence" value="ECO:0007669"/>
    <property type="project" value="UniProtKB-KW"/>
</dbReference>
<comment type="cofactor">
    <cofactor evidence="1">
        <name>Mg(2+)</name>
        <dbReference type="ChEBI" id="CHEBI:18420"/>
    </cofactor>
</comment>
<evidence type="ECO:0000313" key="2">
    <source>
        <dbReference type="EMBL" id="PLP96459.1"/>
    </source>
</evidence>
<gene>
    <name evidence="2" type="ORF">CYJ10_32140</name>
</gene>
<keyword evidence="1" id="KW-0479">Metal-binding</keyword>
<organism evidence="2 3">
    <name type="scientific">Cupriavidus pauculus</name>
    <dbReference type="NCBI Taxonomy" id="82633"/>
    <lineage>
        <taxon>Bacteria</taxon>
        <taxon>Pseudomonadati</taxon>
        <taxon>Pseudomonadota</taxon>
        <taxon>Betaproteobacteria</taxon>
        <taxon>Burkholderiales</taxon>
        <taxon>Burkholderiaceae</taxon>
        <taxon>Cupriavidus</taxon>
    </lineage>
</organism>
<comment type="caution">
    <text evidence="2">The sequence shown here is derived from an EMBL/GenBank/DDBJ whole genome shotgun (WGS) entry which is preliminary data.</text>
</comment>
<name>A0A2N5C2K9_9BURK</name>
<accession>A0A2N5C2K9</accession>
<reference evidence="2 3" key="1">
    <citation type="submission" date="2017-12" db="EMBL/GenBank/DDBJ databases">
        <title>Genome sequence of the active heterotrophic nitrifier-denitrifier, Cupriavidus pauculus UM1.</title>
        <authorList>
            <person name="Putonti C."/>
            <person name="Castignetti D."/>
        </authorList>
    </citation>
    <scope>NUCLEOTIDE SEQUENCE [LARGE SCALE GENOMIC DNA]</scope>
    <source>
        <strain evidence="2 3">UM1</strain>
    </source>
</reference>
<feature type="binding site" evidence="1">
    <location>
        <begin position="90"/>
        <end position="93"/>
    </location>
    <ligand>
        <name>substrate</name>
    </ligand>
</feature>
<dbReference type="Pfam" id="PF03737">
    <property type="entry name" value="RraA-like"/>
    <property type="match status" value="1"/>
</dbReference>
<dbReference type="OrthoDB" id="8717144at2"/>
<dbReference type="NCBIfam" id="NF006731">
    <property type="entry name" value="PRK09262.1"/>
    <property type="match status" value="1"/>
</dbReference>
<evidence type="ECO:0000313" key="3">
    <source>
        <dbReference type="Proteomes" id="UP000234341"/>
    </source>
</evidence>
<dbReference type="Proteomes" id="UP000234341">
    <property type="component" value="Unassembled WGS sequence"/>
</dbReference>
<protein>
    <submittedName>
        <fullName evidence="2">4-hydroxy-4-methyl-2-oxoglutarate aldolase</fullName>
    </submittedName>
</protein>